<dbReference type="GO" id="GO:0005655">
    <property type="term" value="C:nucleolar ribonuclease P complex"/>
    <property type="evidence" value="ECO:0007669"/>
    <property type="project" value="TreeGrafter"/>
</dbReference>
<evidence type="ECO:0000256" key="2">
    <source>
        <dbReference type="ARBA" id="ARBA00022723"/>
    </source>
</evidence>
<dbReference type="AlphaFoldDB" id="A0A8H5L1N2"/>
<name>A0A8H5L1N2_9HYPO</name>
<keyword evidence="1" id="KW-0819">tRNA processing</keyword>
<evidence type="ECO:0000256" key="5">
    <source>
        <dbReference type="SAM" id="MobiDB-lite"/>
    </source>
</evidence>
<feature type="compositionally biased region" description="Polar residues" evidence="5">
    <location>
        <begin position="173"/>
        <end position="184"/>
    </location>
</feature>
<proteinExistence type="inferred from homology"/>
<organism evidence="6 7">
    <name type="scientific">Fusarium pseudocircinatum</name>
    <dbReference type="NCBI Taxonomy" id="56676"/>
    <lineage>
        <taxon>Eukaryota</taxon>
        <taxon>Fungi</taxon>
        <taxon>Dikarya</taxon>
        <taxon>Ascomycota</taxon>
        <taxon>Pezizomycotina</taxon>
        <taxon>Sordariomycetes</taxon>
        <taxon>Hypocreomycetidae</taxon>
        <taxon>Hypocreales</taxon>
        <taxon>Nectriaceae</taxon>
        <taxon>Fusarium</taxon>
        <taxon>Fusarium fujikuroi species complex</taxon>
    </lineage>
</organism>
<dbReference type="Gene3D" id="6.20.50.20">
    <property type="match status" value="1"/>
</dbReference>
<feature type="region of interest" description="Disordered" evidence="5">
    <location>
        <begin position="37"/>
        <end position="56"/>
    </location>
</feature>
<protein>
    <submittedName>
        <fullName evidence="6">RNAse P Rpr2 Rpp21 subunit domain-containing protein</fullName>
    </submittedName>
</protein>
<dbReference type="EMBL" id="JAAOAS010000248">
    <property type="protein sequence ID" value="KAF5583333.1"/>
    <property type="molecule type" value="Genomic_DNA"/>
</dbReference>
<keyword evidence="3" id="KW-0862">Zinc</keyword>
<accession>A0A8H5L1N2</accession>
<feature type="region of interest" description="Disordered" evidence="5">
    <location>
        <begin position="146"/>
        <end position="196"/>
    </location>
</feature>
<dbReference type="Proteomes" id="UP000546213">
    <property type="component" value="Unassembled WGS sequence"/>
</dbReference>
<dbReference type="PANTHER" id="PTHR14742">
    <property type="entry name" value="RIBONUCLEASE P SUBUNIT P21"/>
    <property type="match status" value="1"/>
</dbReference>
<dbReference type="OrthoDB" id="128536at2759"/>
<evidence type="ECO:0000256" key="4">
    <source>
        <dbReference type="ARBA" id="ARBA00038402"/>
    </source>
</evidence>
<evidence type="ECO:0000313" key="6">
    <source>
        <dbReference type="EMBL" id="KAF5583333.1"/>
    </source>
</evidence>
<dbReference type="InterPro" id="IPR007175">
    <property type="entry name" value="Rpr2/Snm1/Rpp21"/>
</dbReference>
<feature type="compositionally biased region" description="Low complexity" evidence="5">
    <location>
        <begin position="185"/>
        <end position="196"/>
    </location>
</feature>
<feature type="compositionally biased region" description="Basic and acidic residues" evidence="5">
    <location>
        <begin position="152"/>
        <end position="165"/>
    </location>
</feature>
<evidence type="ECO:0000256" key="3">
    <source>
        <dbReference type="ARBA" id="ARBA00022833"/>
    </source>
</evidence>
<evidence type="ECO:0000256" key="1">
    <source>
        <dbReference type="ARBA" id="ARBA00022694"/>
    </source>
</evidence>
<sequence length="196" mass="21545">MAKSKEPKGVQNRIIYSRASYLYQAASYLTKHSSTGQDAAAKSSTSSHGHKVSPQIRNEERALKNLSRQAISELRAVTLKAQIRRSPAMKQTICKFCDTLLVEGDTCTSIVENASKGGRKPWADILNINCKTCGNVKRYPVCAPRQKRKHMRQLDYKEGTEHSSNELKVQGPAAQTTPHETPISTPGQTPGQTPGP</sequence>
<comment type="caution">
    <text evidence="6">The sequence shown here is derived from an EMBL/GenBank/DDBJ whole genome shotgun (WGS) entry which is preliminary data.</text>
</comment>
<gene>
    <name evidence="6" type="ORF">FPCIR_9096</name>
</gene>
<dbReference type="GO" id="GO:0008033">
    <property type="term" value="P:tRNA processing"/>
    <property type="evidence" value="ECO:0007669"/>
    <property type="project" value="UniProtKB-KW"/>
</dbReference>
<keyword evidence="7" id="KW-1185">Reference proteome</keyword>
<keyword evidence="2" id="KW-0479">Metal-binding</keyword>
<feature type="compositionally biased region" description="Polar residues" evidence="5">
    <location>
        <begin position="37"/>
        <end position="47"/>
    </location>
</feature>
<dbReference type="PANTHER" id="PTHR14742:SF0">
    <property type="entry name" value="RIBONUCLEASE P PROTEIN SUBUNIT P21"/>
    <property type="match status" value="1"/>
</dbReference>
<reference evidence="6 7" key="1">
    <citation type="submission" date="2020-05" db="EMBL/GenBank/DDBJ databases">
        <title>Identification and distribution of gene clusters putatively required for synthesis of sphingolipid metabolism inhibitors in phylogenetically diverse species of the filamentous fungus Fusarium.</title>
        <authorList>
            <person name="Kim H.-S."/>
            <person name="Busman M."/>
            <person name="Brown D.W."/>
            <person name="Divon H."/>
            <person name="Uhlig S."/>
            <person name="Proctor R.H."/>
        </authorList>
    </citation>
    <scope>NUCLEOTIDE SEQUENCE [LARGE SCALE GENOMIC DNA]</scope>
    <source>
        <strain evidence="6 7">NRRL 36939</strain>
    </source>
</reference>
<dbReference type="GO" id="GO:0046872">
    <property type="term" value="F:metal ion binding"/>
    <property type="evidence" value="ECO:0007669"/>
    <property type="project" value="UniProtKB-KW"/>
</dbReference>
<comment type="similarity">
    <text evidence="4">Belongs to the eukaryotic/archaeal RNase P protein component 4 family.</text>
</comment>
<evidence type="ECO:0000313" key="7">
    <source>
        <dbReference type="Proteomes" id="UP000546213"/>
    </source>
</evidence>
<dbReference type="Pfam" id="PF04032">
    <property type="entry name" value="Rpr2"/>
    <property type="match status" value="1"/>
</dbReference>